<dbReference type="Proteomes" id="UP001311232">
    <property type="component" value="Unassembled WGS sequence"/>
</dbReference>
<gene>
    <name evidence="2" type="ORF">CRENBAI_018563</name>
</gene>
<dbReference type="AlphaFoldDB" id="A0AAV9RBA5"/>
<feature type="region of interest" description="Disordered" evidence="1">
    <location>
        <begin position="308"/>
        <end position="354"/>
    </location>
</feature>
<keyword evidence="3" id="KW-1185">Reference proteome</keyword>
<comment type="caution">
    <text evidence="2">The sequence shown here is derived from an EMBL/GenBank/DDBJ whole genome shotgun (WGS) entry which is preliminary data.</text>
</comment>
<feature type="compositionally biased region" description="Basic and acidic residues" evidence="1">
    <location>
        <begin position="426"/>
        <end position="436"/>
    </location>
</feature>
<feature type="compositionally biased region" description="Acidic residues" evidence="1">
    <location>
        <begin position="340"/>
        <end position="349"/>
    </location>
</feature>
<dbReference type="EMBL" id="JAHHUM010002062">
    <property type="protein sequence ID" value="KAK5606568.1"/>
    <property type="molecule type" value="Genomic_DNA"/>
</dbReference>
<evidence type="ECO:0000313" key="2">
    <source>
        <dbReference type="EMBL" id="KAK5606568.1"/>
    </source>
</evidence>
<evidence type="ECO:0000313" key="3">
    <source>
        <dbReference type="Proteomes" id="UP001311232"/>
    </source>
</evidence>
<accession>A0AAV9RBA5</accession>
<protein>
    <submittedName>
        <fullName evidence="2">Uncharacterized protein</fullName>
    </submittedName>
</protein>
<organism evidence="2 3">
    <name type="scientific">Crenichthys baileyi</name>
    <name type="common">White River springfish</name>
    <dbReference type="NCBI Taxonomy" id="28760"/>
    <lineage>
        <taxon>Eukaryota</taxon>
        <taxon>Metazoa</taxon>
        <taxon>Chordata</taxon>
        <taxon>Craniata</taxon>
        <taxon>Vertebrata</taxon>
        <taxon>Euteleostomi</taxon>
        <taxon>Actinopterygii</taxon>
        <taxon>Neopterygii</taxon>
        <taxon>Teleostei</taxon>
        <taxon>Neoteleostei</taxon>
        <taxon>Acanthomorphata</taxon>
        <taxon>Ovalentaria</taxon>
        <taxon>Atherinomorphae</taxon>
        <taxon>Cyprinodontiformes</taxon>
        <taxon>Goodeidae</taxon>
        <taxon>Crenichthys</taxon>
    </lineage>
</organism>
<name>A0AAV9RBA5_9TELE</name>
<feature type="region of interest" description="Disordered" evidence="1">
    <location>
        <begin position="233"/>
        <end position="293"/>
    </location>
</feature>
<feature type="region of interest" description="Disordered" evidence="1">
    <location>
        <begin position="144"/>
        <end position="173"/>
    </location>
</feature>
<reference evidence="2 3" key="1">
    <citation type="submission" date="2021-06" db="EMBL/GenBank/DDBJ databases">
        <authorList>
            <person name="Palmer J.M."/>
        </authorList>
    </citation>
    <scope>NUCLEOTIDE SEQUENCE [LARGE SCALE GENOMIC DNA]</scope>
    <source>
        <strain evidence="2 3">MEX-2019</strain>
        <tissue evidence="2">Muscle</tissue>
    </source>
</reference>
<evidence type="ECO:0000256" key="1">
    <source>
        <dbReference type="SAM" id="MobiDB-lite"/>
    </source>
</evidence>
<sequence>MLPARLHSGVLRYTSLDRMFPSNMDLADGRQESARDRWVQQQMEKALRHLPADLEVLPSPLLLEQMERFGAVLRLLPWLHTQIRQQSRCPPPAARNVSAERLPAFSTSEDVGPMSAEVRAAASNPASLSAIALSPRLAAAPPMPSLLAPASDGENQADGGGLPDSNKAVLLPPTSILSKSPGSCCSSVHGMSQERCRSSSAHGRSPGLCYLAAHTRSSEHCCRAIHTTAQVIRGPGDASTPAHASEGPANASAPAQATEGPADGSAPAQATEGLADGSAPAQATEGLGDASAPTLTTVGLRDASAPSLATEGLADTSAPVLATEGLPGVQPKTGPRPDSCDEGFEDEPPPEPVPEWFERKLVLVLAFEPRDEGFKEEAPPDPVSEGFKEQLVLVLASEGSPDSASASEGPVGSASASEGSPGTVRAKPDSKPDSKPPESTGFWRVLYSARLTSRPSVPSLPAATVSTSLLASLSSPSPAGLHGLYTSIGLHAFAADRPGLCVAVPGTRLNIKPTICLLL</sequence>
<proteinExistence type="predicted"/>
<feature type="region of interest" description="Disordered" evidence="1">
    <location>
        <begin position="398"/>
        <end position="439"/>
    </location>
</feature>